<dbReference type="PANTHER" id="PTHR43537:SF45">
    <property type="entry name" value="GNTR FAMILY REGULATORY PROTEIN"/>
    <property type="match status" value="1"/>
</dbReference>
<accession>A0ABV7M3Z5</accession>
<name>A0ABV7M3Z5_9GAMM</name>
<dbReference type="PANTHER" id="PTHR43537">
    <property type="entry name" value="TRANSCRIPTIONAL REGULATOR, GNTR FAMILY"/>
    <property type="match status" value="1"/>
</dbReference>
<dbReference type="SMART" id="SM00345">
    <property type="entry name" value="HTH_GNTR"/>
    <property type="match status" value="1"/>
</dbReference>
<protein>
    <submittedName>
        <fullName evidence="5">GntR family transcriptional regulator</fullName>
    </submittedName>
</protein>
<dbReference type="SUPFAM" id="SSF46785">
    <property type="entry name" value="Winged helix' DNA-binding domain"/>
    <property type="match status" value="1"/>
</dbReference>
<dbReference type="InterPro" id="IPR000524">
    <property type="entry name" value="Tscrpt_reg_HTH_GntR"/>
</dbReference>
<proteinExistence type="predicted"/>
<keyword evidence="1" id="KW-0805">Transcription regulation</keyword>
<evidence type="ECO:0000256" key="3">
    <source>
        <dbReference type="ARBA" id="ARBA00023163"/>
    </source>
</evidence>
<dbReference type="InterPro" id="IPR036388">
    <property type="entry name" value="WH-like_DNA-bd_sf"/>
</dbReference>
<gene>
    <name evidence="5" type="ORF">ACFOEI_16340</name>
</gene>
<dbReference type="Gene3D" id="1.20.120.530">
    <property type="entry name" value="GntR ligand-binding domain-like"/>
    <property type="match status" value="1"/>
</dbReference>
<dbReference type="SUPFAM" id="SSF48008">
    <property type="entry name" value="GntR ligand-binding domain-like"/>
    <property type="match status" value="1"/>
</dbReference>
<keyword evidence="3" id="KW-0804">Transcription</keyword>
<organism evidence="5 6">
    <name type="scientific">Modicisalibacter luteus</name>
    <dbReference type="NCBI Taxonomy" id="453962"/>
    <lineage>
        <taxon>Bacteria</taxon>
        <taxon>Pseudomonadati</taxon>
        <taxon>Pseudomonadota</taxon>
        <taxon>Gammaproteobacteria</taxon>
        <taxon>Oceanospirillales</taxon>
        <taxon>Halomonadaceae</taxon>
        <taxon>Modicisalibacter</taxon>
    </lineage>
</organism>
<keyword evidence="2" id="KW-0238">DNA-binding</keyword>
<dbReference type="Pfam" id="PF07729">
    <property type="entry name" value="FCD"/>
    <property type="match status" value="1"/>
</dbReference>
<dbReference type="Gene3D" id="1.10.10.10">
    <property type="entry name" value="Winged helix-like DNA-binding domain superfamily/Winged helix DNA-binding domain"/>
    <property type="match status" value="1"/>
</dbReference>
<evidence type="ECO:0000313" key="5">
    <source>
        <dbReference type="EMBL" id="MFC3293626.1"/>
    </source>
</evidence>
<evidence type="ECO:0000313" key="6">
    <source>
        <dbReference type="Proteomes" id="UP001595640"/>
    </source>
</evidence>
<dbReference type="Proteomes" id="UP001595640">
    <property type="component" value="Unassembled WGS sequence"/>
</dbReference>
<dbReference type="RefSeq" id="WP_019017894.1">
    <property type="nucleotide sequence ID" value="NZ_BMXD01000001.1"/>
</dbReference>
<keyword evidence="6" id="KW-1185">Reference proteome</keyword>
<dbReference type="SMART" id="SM00895">
    <property type="entry name" value="FCD"/>
    <property type="match status" value="1"/>
</dbReference>
<dbReference type="InterPro" id="IPR008920">
    <property type="entry name" value="TF_FadR/GntR_C"/>
</dbReference>
<dbReference type="Pfam" id="PF00392">
    <property type="entry name" value="GntR"/>
    <property type="match status" value="1"/>
</dbReference>
<evidence type="ECO:0000256" key="1">
    <source>
        <dbReference type="ARBA" id="ARBA00023015"/>
    </source>
</evidence>
<evidence type="ECO:0000256" key="2">
    <source>
        <dbReference type="ARBA" id="ARBA00023125"/>
    </source>
</evidence>
<sequence>MKSASQSVDMQSSVTSGPEMSLSDVIADRLREAIISGAFMPGRPLVESRLCETHQASRNTIREALRQLRSEGLVINIRNRGAQVRTLTLADVHDIYKVRHALELSAIEQSGFASAFLFERISAVITSSEQAVLHKDWNKVGTRSLNFHQAVVGLLGSERLDAYFSIIVAQLRLVFSLSADEESFQTGWTAKDRQIHDYLLSGQRKAAADAMKLYLKESEARMVDLVRSVSGQPMMTK</sequence>
<dbReference type="PROSITE" id="PS50949">
    <property type="entry name" value="HTH_GNTR"/>
    <property type="match status" value="1"/>
</dbReference>
<dbReference type="InterPro" id="IPR036390">
    <property type="entry name" value="WH_DNA-bd_sf"/>
</dbReference>
<dbReference type="CDD" id="cd07377">
    <property type="entry name" value="WHTH_GntR"/>
    <property type="match status" value="1"/>
</dbReference>
<dbReference type="InterPro" id="IPR011711">
    <property type="entry name" value="GntR_C"/>
</dbReference>
<evidence type="ECO:0000259" key="4">
    <source>
        <dbReference type="PROSITE" id="PS50949"/>
    </source>
</evidence>
<comment type="caution">
    <text evidence="5">The sequence shown here is derived from an EMBL/GenBank/DDBJ whole genome shotgun (WGS) entry which is preliminary data.</text>
</comment>
<feature type="domain" description="HTH gntR-type" evidence="4">
    <location>
        <begin position="20"/>
        <end position="87"/>
    </location>
</feature>
<dbReference type="EMBL" id="JBHRUH010000031">
    <property type="protein sequence ID" value="MFC3293626.1"/>
    <property type="molecule type" value="Genomic_DNA"/>
</dbReference>
<reference evidence="6" key="1">
    <citation type="journal article" date="2019" name="Int. J. Syst. Evol. Microbiol.">
        <title>The Global Catalogue of Microorganisms (GCM) 10K type strain sequencing project: providing services to taxonomists for standard genome sequencing and annotation.</title>
        <authorList>
            <consortium name="The Broad Institute Genomics Platform"/>
            <consortium name="The Broad Institute Genome Sequencing Center for Infectious Disease"/>
            <person name="Wu L."/>
            <person name="Ma J."/>
        </authorList>
    </citation>
    <scope>NUCLEOTIDE SEQUENCE [LARGE SCALE GENOMIC DNA]</scope>
    <source>
        <strain evidence="6">KCTC 12847</strain>
    </source>
</reference>